<comment type="caution">
    <text evidence="1">The sequence shown here is derived from an EMBL/GenBank/DDBJ whole genome shotgun (WGS) entry which is preliminary data.</text>
</comment>
<dbReference type="EMBL" id="JAQQDW010000113">
    <property type="protein sequence ID" value="MFM0108358.1"/>
    <property type="molecule type" value="Genomic_DNA"/>
</dbReference>
<dbReference type="Proteomes" id="UP001629235">
    <property type="component" value="Unassembled WGS sequence"/>
</dbReference>
<evidence type="ECO:0000313" key="2">
    <source>
        <dbReference type="Proteomes" id="UP001629235"/>
    </source>
</evidence>
<keyword evidence="2" id="KW-1185">Reference proteome</keyword>
<organism evidence="1 2">
    <name type="scientific">Paraburkholderia rhynchosiae</name>
    <dbReference type="NCBI Taxonomy" id="487049"/>
    <lineage>
        <taxon>Bacteria</taxon>
        <taxon>Pseudomonadati</taxon>
        <taxon>Pseudomonadota</taxon>
        <taxon>Betaproteobacteria</taxon>
        <taxon>Burkholderiales</taxon>
        <taxon>Burkholderiaceae</taxon>
        <taxon>Paraburkholderia</taxon>
    </lineage>
</organism>
<reference evidence="1 2" key="1">
    <citation type="journal article" date="2024" name="Chem. Sci.">
        <title>Discovery of megapolipeptins by genome mining of a Burkholderiales bacteria collection.</title>
        <authorList>
            <person name="Paulo B.S."/>
            <person name="Recchia M.J.J."/>
            <person name="Lee S."/>
            <person name="Fergusson C.H."/>
            <person name="Romanowski S.B."/>
            <person name="Hernandez A."/>
            <person name="Krull N."/>
            <person name="Liu D.Y."/>
            <person name="Cavanagh H."/>
            <person name="Bos A."/>
            <person name="Gray C.A."/>
            <person name="Murphy B.T."/>
            <person name="Linington R.G."/>
            <person name="Eustaquio A.S."/>
        </authorList>
    </citation>
    <scope>NUCLEOTIDE SEQUENCE [LARGE SCALE GENOMIC DNA]</scope>
    <source>
        <strain evidence="1 2">RL18-126-BIB-B</strain>
    </source>
</reference>
<protein>
    <submittedName>
        <fullName evidence="1">Uncharacterized protein</fullName>
    </submittedName>
</protein>
<gene>
    <name evidence="1" type="ORF">PQR01_34230</name>
</gene>
<evidence type="ECO:0000313" key="1">
    <source>
        <dbReference type="EMBL" id="MFM0108358.1"/>
    </source>
</evidence>
<name>A0ACC7NPH4_9BURK</name>
<accession>A0ACC7NPH4</accession>
<sequence length="116" mass="12501">MGEFDEVRAGSGWGGGRFGRRPLPPARAVGDGVERGGHADAFALIVLDVHDGADVWVDHELDVLAGELVRDFELLAVVRDGAVTAHQAFDAMPEDLVELRGQWSEQADTRQVLLVA</sequence>
<proteinExistence type="predicted"/>